<protein>
    <submittedName>
        <fullName evidence="4">Dihydrodipicolinate synthase family protein</fullName>
    </submittedName>
</protein>
<dbReference type="PIRSF" id="PIRSF001365">
    <property type="entry name" value="DHDPS"/>
    <property type="match status" value="1"/>
</dbReference>
<keyword evidence="5" id="KW-1185">Reference proteome</keyword>
<keyword evidence="2 3" id="KW-0456">Lyase</keyword>
<evidence type="ECO:0000313" key="4">
    <source>
        <dbReference type="EMBL" id="MDS1269034.1"/>
    </source>
</evidence>
<dbReference type="InterPro" id="IPR013785">
    <property type="entry name" value="Aldolase_TIM"/>
</dbReference>
<comment type="similarity">
    <text evidence="1 3">Belongs to the DapA family.</text>
</comment>
<dbReference type="RefSeq" id="WP_310910548.1">
    <property type="nucleotide sequence ID" value="NZ_JAVLVT010000001.1"/>
</dbReference>
<accession>A0ABU2H2E4</accession>
<comment type="caution">
    <text evidence="4">The sequence shown here is derived from an EMBL/GenBank/DDBJ whole genome shotgun (WGS) entry which is preliminary data.</text>
</comment>
<dbReference type="SUPFAM" id="SSF51569">
    <property type="entry name" value="Aldolase"/>
    <property type="match status" value="1"/>
</dbReference>
<evidence type="ECO:0000256" key="3">
    <source>
        <dbReference type="PIRNR" id="PIRNR001365"/>
    </source>
</evidence>
<evidence type="ECO:0000256" key="2">
    <source>
        <dbReference type="ARBA" id="ARBA00023239"/>
    </source>
</evidence>
<organism evidence="4 5">
    <name type="scientific">Lipingzhangella rawalii</name>
    <dbReference type="NCBI Taxonomy" id="2055835"/>
    <lineage>
        <taxon>Bacteria</taxon>
        <taxon>Bacillati</taxon>
        <taxon>Actinomycetota</taxon>
        <taxon>Actinomycetes</taxon>
        <taxon>Streptosporangiales</taxon>
        <taxon>Nocardiopsidaceae</taxon>
        <taxon>Lipingzhangella</taxon>
    </lineage>
</organism>
<gene>
    <name evidence="4" type="ORF">RIF23_01855</name>
</gene>
<dbReference type="EMBL" id="JAVLVT010000001">
    <property type="protein sequence ID" value="MDS1269034.1"/>
    <property type="molecule type" value="Genomic_DNA"/>
</dbReference>
<dbReference type="CDD" id="cd00408">
    <property type="entry name" value="DHDPS-like"/>
    <property type="match status" value="1"/>
</dbReference>
<dbReference type="PANTHER" id="PTHR12128:SF66">
    <property type="entry name" value="4-HYDROXY-2-OXOGLUTARATE ALDOLASE, MITOCHONDRIAL"/>
    <property type="match status" value="1"/>
</dbReference>
<proteinExistence type="inferred from homology"/>
<sequence>MALFHGLSAFPITPTDEHGRVDTAAVGALTDRLATAGVDSVGVLGSTGIAPYLERGQRRRAVAAAVDATAGRTPVMAGVAALRTDTAIDLARDAAAAGADGLLAPVMAYAPLSDTEIHTHIAAVARATDLPLAIYNNPVATHLTISTELTGRLAQIPTVCAVKHPGPPAEEVADNLAALRAHVPSDFAVGYSGDHRATAALLAGADGWYSVSGGLFPEAALAIVRAAQAGDAASAHASNERLAPVWELFAELSSLRVMYCAANLLGITEAQPPRPVLPLPKADRDRVAAALELARQPVGTV</sequence>
<name>A0ABU2H2E4_9ACTN</name>
<dbReference type="Gene3D" id="3.20.20.70">
    <property type="entry name" value="Aldolase class I"/>
    <property type="match status" value="1"/>
</dbReference>
<dbReference type="PRINTS" id="PR00146">
    <property type="entry name" value="DHPICSNTHASE"/>
</dbReference>
<dbReference type="InterPro" id="IPR002220">
    <property type="entry name" value="DapA-like"/>
</dbReference>
<dbReference type="SMART" id="SM01130">
    <property type="entry name" value="DHDPS"/>
    <property type="match status" value="1"/>
</dbReference>
<evidence type="ECO:0000256" key="1">
    <source>
        <dbReference type="ARBA" id="ARBA00007592"/>
    </source>
</evidence>
<evidence type="ECO:0000313" key="5">
    <source>
        <dbReference type="Proteomes" id="UP001250214"/>
    </source>
</evidence>
<dbReference type="Proteomes" id="UP001250214">
    <property type="component" value="Unassembled WGS sequence"/>
</dbReference>
<dbReference type="Pfam" id="PF00701">
    <property type="entry name" value="DHDPS"/>
    <property type="match status" value="1"/>
</dbReference>
<reference evidence="5" key="1">
    <citation type="submission" date="2023-07" db="EMBL/GenBank/DDBJ databases">
        <title>Novel species in the genus Lipingzhangella isolated from Sambhar Salt Lake.</title>
        <authorList>
            <person name="Jiya N."/>
            <person name="Kajale S."/>
            <person name="Sharma A."/>
        </authorList>
    </citation>
    <scope>NUCLEOTIDE SEQUENCE [LARGE SCALE GENOMIC DNA]</scope>
    <source>
        <strain evidence="5">LS1_29</strain>
    </source>
</reference>
<dbReference type="PANTHER" id="PTHR12128">
    <property type="entry name" value="DIHYDRODIPICOLINATE SYNTHASE"/>
    <property type="match status" value="1"/>
</dbReference>